<proteinExistence type="predicted"/>
<sequence>MRTIGGTCASILLTGLTALLLASCGQASLIGELPAEGAAPSSAAAEAIVPPAASEAAHAQAASLKEEPVSELAFDPNDPQLSGIRLGDSASEAEQRLGDVQAEYELPSGRSDIHMKEYAGATVGFDDSGRAVYVELSGSASSSGIKGVRLGGSAEEAAAALGLALAPEDMLLLLDVKGGLLKLDLDPVSRDILSVKLIGNS</sequence>
<evidence type="ECO:0000313" key="4">
    <source>
        <dbReference type="Proteomes" id="UP000310636"/>
    </source>
</evidence>
<feature type="signal peptide" evidence="2">
    <location>
        <begin position="1"/>
        <end position="27"/>
    </location>
</feature>
<dbReference type="EMBL" id="SSOB01000005">
    <property type="protein sequence ID" value="THF83347.1"/>
    <property type="molecule type" value="Genomic_DNA"/>
</dbReference>
<evidence type="ECO:0000256" key="2">
    <source>
        <dbReference type="SAM" id="SignalP"/>
    </source>
</evidence>
<evidence type="ECO:0000313" key="3">
    <source>
        <dbReference type="EMBL" id="THF83347.1"/>
    </source>
</evidence>
<evidence type="ECO:0000256" key="1">
    <source>
        <dbReference type="SAM" id="MobiDB-lite"/>
    </source>
</evidence>
<name>A0A4V3WG98_9BACL</name>
<keyword evidence="4" id="KW-1185">Reference proteome</keyword>
<accession>A0A4V3WG98</accession>
<dbReference type="OrthoDB" id="2678624at2"/>
<organism evidence="3 4">
    <name type="scientific">Cohnella fermenti</name>
    <dbReference type="NCBI Taxonomy" id="2565925"/>
    <lineage>
        <taxon>Bacteria</taxon>
        <taxon>Bacillati</taxon>
        <taxon>Bacillota</taxon>
        <taxon>Bacilli</taxon>
        <taxon>Bacillales</taxon>
        <taxon>Paenibacillaceae</taxon>
        <taxon>Cohnella</taxon>
    </lineage>
</organism>
<reference evidence="3 4" key="1">
    <citation type="submission" date="2019-04" db="EMBL/GenBank/DDBJ databases">
        <title>Cohnella sp. nov. isolated from preserved vegetables.</title>
        <authorList>
            <person name="Lin S.-Y."/>
            <person name="Hung M.-H."/>
            <person name="Young C.-C."/>
        </authorList>
    </citation>
    <scope>NUCLEOTIDE SEQUENCE [LARGE SCALE GENOMIC DNA]</scope>
    <source>
        <strain evidence="3 4">CC-MHH1044</strain>
    </source>
</reference>
<keyword evidence="2" id="KW-0732">Signal</keyword>
<feature type="chain" id="PRO_5020244459" evidence="2">
    <location>
        <begin position="28"/>
        <end position="201"/>
    </location>
</feature>
<dbReference type="RefSeq" id="WP_136368827.1">
    <property type="nucleotide sequence ID" value="NZ_SSOB01000005.1"/>
</dbReference>
<feature type="region of interest" description="Disordered" evidence="1">
    <location>
        <begin position="58"/>
        <end position="85"/>
    </location>
</feature>
<dbReference type="PROSITE" id="PS51257">
    <property type="entry name" value="PROKAR_LIPOPROTEIN"/>
    <property type="match status" value="1"/>
</dbReference>
<dbReference type="AlphaFoldDB" id="A0A4V3WG98"/>
<comment type="caution">
    <text evidence="3">The sequence shown here is derived from an EMBL/GenBank/DDBJ whole genome shotgun (WGS) entry which is preliminary data.</text>
</comment>
<dbReference type="Proteomes" id="UP000310636">
    <property type="component" value="Unassembled WGS sequence"/>
</dbReference>
<protein>
    <submittedName>
        <fullName evidence="3">Uncharacterized protein</fullName>
    </submittedName>
</protein>
<gene>
    <name evidence="3" type="ORF">E6C55_05725</name>
</gene>